<organism evidence="4 5">
    <name type="scientific">Haematospirillum jordaniae</name>
    <dbReference type="NCBI Taxonomy" id="1549855"/>
    <lineage>
        <taxon>Bacteria</taxon>
        <taxon>Pseudomonadati</taxon>
        <taxon>Pseudomonadota</taxon>
        <taxon>Alphaproteobacteria</taxon>
        <taxon>Rhodospirillales</taxon>
        <taxon>Novispirillaceae</taxon>
        <taxon>Haematospirillum</taxon>
    </lineage>
</organism>
<feature type="domain" description="HPt" evidence="3">
    <location>
        <begin position="46"/>
        <end position="149"/>
    </location>
</feature>
<proteinExistence type="predicted"/>
<keyword evidence="2" id="KW-0597">Phosphoprotein</keyword>
<keyword evidence="5" id="KW-1185">Reference proteome</keyword>
<evidence type="ECO:0000256" key="1">
    <source>
        <dbReference type="ARBA" id="ARBA00023012"/>
    </source>
</evidence>
<reference evidence="4 5" key="1">
    <citation type="submission" date="2016-02" db="EMBL/GenBank/DDBJ databases">
        <title>Complete Genome of H5569, the type strain of the newly described species Haematospirillium jordaniae.</title>
        <authorList>
            <person name="Nicholson A.C."/>
            <person name="Humrighouse B.W."/>
            <person name="Loparov V."/>
            <person name="McQuiston J.R."/>
        </authorList>
    </citation>
    <scope>NUCLEOTIDE SEQUENCE [LARGE SCALE GENOMIC DNA]</scope>
    <source>
        <strain evidence="4 5">H5569</strain>
    </source>
</reference>
<evidence type="ECO:0000313" key="5">
    <source>
        <dbReference type="Proteomes" id="UP000076066"/>
    </source>
</evidence>
<dbReference type="OrthoDB" id="9786548at2"/>
<protein>
    <recommendedName>
        <fullName evidence="3">HPt domain-containing protein</fullName>
    </recommendedName>
</protein>
<accession>A0A143DFN3</accession>
<dbReference type="SUPFAM" id="SSF47226">
    <property type="entry name" value="Histidine-containing phosphotransfer domain, HPT domain"/>
    <property type="match status" value="1"/>
</dbReference>
<dbReference type="GO" id="GO:0000160">
    <property type="term" value="P:phosphorelay signal transduction system"/>
    <property type="evidence" value="ECO:0007669"/>
    <property type="project" value="UniProtKB-KW"/>
</dbReference>
<sequence length="176" mass="19096">MLRQLADAKAAALSRTGVEVVQPPHKIKDKVSVSASGVSPEMLDRAEKVMTSMAGDYLAWAEEDLQRLQGLYERLEKTPPADAKPVLRELFSLAHDMKGQGGSFGYGLVTVIGNMLCRLIEKLENDWRSSYLAVIKVHVDALRLVISGRMQGDGGRAGENMISGLEATLTKTLKGG</sequence>
<name>A0A143DFN3_9PROT</name>
<dbReference type="InterPro" id="IPR008207">
    <property type="entry name" value="Sig_transdc_His_kin_Hpt_dom"/>
</dbReference>
<dbReference type="AlphaFoldDB" id="A0A143DFN3"/>
<feature type="modified residue" description="Phosphohistidine" evidence="2">
    <location>
        <position position="95"/>
    </location>
</feature>
<dbReference type="InterPro" id="IPR036641">
    <property type="entry name" value="HPT_dom_sf"/>
</dbReference>
<evidence type="ECO:0000259" key="3">
    <source>
        <dbReference type="PROSITE" id="PS50894"/>
    </source>
</evidence>
<dbReference type="STRING" id="1549855.AY555_00730"/>
<evidence type="ECO:0000256" key="2">
    <source>
        <dbReference type="PROSITE-ProRule" id="PRU00110"/>
    </source>
</evidence>
<dbReference type="PROSITE" id="PS50894">
    <property type="entry name" value="HPT"/>
    <property type="match status" value="1"/>
</dbReference>
<dbReference type="Proteomes" id="UP000076066">
    <property type="component" value="Chromosome"/>
</dbReference>
<dbReference type="Gene3D" id="1.20.120.160">
    <property type="entry name" value="HPT domain"/>
    <property type="match status" value="1"/>
</dbReference>
<dbReference type="GO" id="GO:0004672">
    <property type="term" value="F:protein kinase activity"/>
    <property type="evidence" value="ECO:0007669"/>
    <property type="project" value="UniProtKB-ARBA"/>
</dbReference>
<evidence type="ECO:0000313" key="4">
    <source>
        <dbReference type="EMBL" id="AMW35456.1"/>
    </source>
</evidence>
<gene>
    <name evidence="4" type="ORF">AY555_00730</name>
</gene>
<dbReference type="EMBL" id="CP014525">
    <property type="protein sequence ID" value="AMW35456.1"/>
    <property type="molecule type" value="Genomic_DNA"/>
</dbReference>
<dbReference type="KEGG" id="hjo:AY555_00730"/>
<keyword evidence="1" id="KW-0902">Two-component regulatory system</keyword>